<dbReference type="InterPro" id="IPR036249">
    <property type="entry name" value="Thioredoxin-like_sf"/>
</dbReference>
<evidence type="ECO:0000256" key="1">
    <source>
        <dbReference type="ARBA" id="ARBA00008987"/>
    </source>
</evidence>
<keyword evidence="3" id="KW-0249">Electron transport</keyword>
<comment type="caution">
    <text evidence="8">The sequence shown here is derived from an EMBL/GenBank/DDBJ whole genome shotgun (WGS) entry which is preliminary data.</text>
</comment>
<dbReference type="PRINTS" id="PR00421">
    <property type="entry name" value="THIOREDOXIN"/>
</dbReference>
<dbReference type="PROSITE" id="PS51352">
    <property type="entry name" value="THIOREDOXIN_2"/>
    <property type="match status" value="1"/>
</dbReference>
<keyword evidence="9" id="KW-1185">Reference proteome</keyword>
<dbReference type="InterPro" id="IPR017937">
    <property type="entry name" value="Thioredoxin_CS"/>
</dbReference>
<keyword evidence="5" id="KW-0676">Redox-active center</keyword>
<keyword evidence="2" id="KW-0813">Transport</keyword>
<dbReference type="SUPFAM" id="SSF52833">
    <property type="entry name" value="Thioredoxin-like"/>
    <property type="match status" value="1"/>
</dbReference>
<dbReference type="PIRSF" id="PIRSF000077">
    <property type="entry name" value="Thioredoxin"/>
    <property type="match status" value="1"/>
</dbReference>
<dbReference type="NCBIfam" id="TIGR01068">
    <property type="entry name" value="thioredoxin"/>
    <property type="match status" value="1"/>
</dbReference>
<comment type="similarity">
    <text evidence="1">Belongs to the thioredoxin family.</text>
</comment>
<proteinExistence type="inferred from homology"/>
<dbReference type="EMBL" id="JAETXX010000002">
    <property type="protein sequence ID" value="MCF8714407.1"/>
    <property type="molecule type" value="Genomic_DNA"/>
</dbReference>
<organism evidence="8 9">
    <name type="scientific">Joostella atrarenae</name>
    <dbReference type="NCBI Taxonomy" id="679257"/>
    <lineage>
        <taxon>Bacteria</taxon>
        <taxon>Pseudomonadati</taxon>
        <taxon>Bacteroidota</taxon>
        <taxon>Flavobacteriia</taxon>
        <taxon>Flavobacteriales</taxon>
        <taxon>Flavobacteriaceae</taxon>
        <taxon>Joostella</taxon>
    </lineage>
</organism>
<dbReference type="Pfam" id="PF00085">
    <property type="entry name" value="Thioredoxin"/>
    <property type="match status" value="1"/>
</dbReference>
<evidence type="ECO:0000256" key="6">
    <source>
        <dbReference type="NCBIfam" id="TIGR01068"/>
    </source>
</evidence>
<dbReference type="PANTHER" id="PTHR45663">
    <property type="entry name" value="GEO12009P1"/>
    <property type="match status" value="1"/>
</dbReference>
<sequence>MKSSFKDIIEVNKPVLIDFYADWCGPCQTMMPVLDEVKQAMGNNINIIKVNVDKNQELAGRFQVRGVPTFMIFKDGASVWRQSGMISKNDLVKKLTEHL</sequence>
<name>A0ABS9J1V5_9FLAO</name>
<dbReference type="InterPro" id="IPR013766">
    <property type="entry name" value="Thioredoxin_domain"/>
</dbReference>
<evidence type="ECO:0000256" key="4">
    <source>
        <dbReference type="ARBA" id="ARBA00023157"/>
    </source>
</evidence>
<dbReference type="PANTHER" id="PTHR45663:SF11">
    <property type="entry name" value="GEO12009P1"/>
    <property type="match status" value="1"/>
</dbReference>
<gene>
    <name evidence="8" type="primary">trxA</name>
    <name evidence="8" type="ORF">JM658_06140</name>
</gene>
<evidence type="ECO:0000256" key="5">
    <source>
        <dbReference type="ARBA" id="ARBA00023284"/>
    </source>
</evidence>
<dbReference type="RefSeq" id="WP_236958366.1">
    <property type="nucleotide sequence ID" value="NZ_JAETXX010000002.1"/>
</dbReference>
<protein>
    <recommendedName>
        <fullName evidence="6">Thioredoxin</fullName>
    </recommendedName>
</protein>
<evidence type="ECO:0000256" key="3">
    <source>
        <dbReference type="ARBA" id="ARBA00022982"/>
    </source>
</evidence>
<dbReference type="Proteomes" id="UP000829517">
    <property type="component" value="Unassembled WGS sequence"/>
</dbReference>
<accession>A0ABS9J1V5</accession>
<dbReference type="CDD" id="cd02947">
    <property type="entry name" value="TRX_family"/>
    <property type="match status" value="1"/>
</dbReference>
<evidence type="ECO:0000313" key="8">
    <source>
        <dbReference type="EMBL" id="MCF8714407.1"/>
    </source>
</evidence>
<evidence type="ECO:0000259" key="7">
    <source>
        <dbReference type="PROSITE" id="PS51352"/>
    </source>
</evidence>
<evidence type="ECO:0000256" key="2">
    <source>
        <dbReference type="ARBA" id="ARBA00022448"/>
    </source>
</evidence>
<dbReference type="InterPro" id="IPR005746">
    <property type="entry name" value="Thioredoxin"/>
</dbReference>
<dbReference type="PROSITE" id="PS00194">
    <property type="entry name" value="THIOREDOXIN_1"/>
    <property type="match status" value="1"/>
</dbReference>
<keyword evidence="4" id="KW-1015">Disulfide bond</keyword>
<feature type="domain" description="Thioredoxin" evidence="7">
    <location>
        <begin position="1"/>
        <end position="99"/>
    </location>
</feature>
<evidence type="ECO:0000313" key="9">
    <source>
        <dbReference type="Proteomes" id="UP000829517"/>
    </source>
</evidence>
<dbReference type="Gene3D" id="3.40.30.10">
    <property type="entry name" value="Glutaredoxin"/>
    <property type="match status" value="1"/>
</dbReference>
<reference evidence="8 9" key="1">
    <citation type="submission" date="2021-01" db="EMBL/GenBank/DDBJ databases">
        <title>Genome sequencing of Joostella atrarenae M1-2 (= KCTC 23194).</title>
        <authorList>
            <person name="Zakaria M.R."/>
            <person name="Lam M.Q."/>
            <person name="Chong C.S."/>
        </authorList>
    </citation>
    <scope>NUCLEOTIDE SEQUENCE [LARGE SCALE GENOMIC DNA]</scope>
    <source>
        <strain evidence="8 9">M1-2</strain>
    </source>
</reference>